<reference evidence="2" key="1">
    <citation type="submission" date="2023-03" db="EMBL/GenBank/DDBJ databases">
        <title>Actinoallomurus iriomotensis NBRC 103681.</title>
        <authorList>
            <person name="Ichikawa N."/>
            <person name="Sato H."/>
            <person name="Tonouchi N."/>
        </authorList>
    </citation>
    <scope>NUCLEOTIDE SEQUENCE</scope>
    <source>
        <strain evidence="2">NBRC 103681</strain>
    </source>
</reference>
<keyword evidence="1" id="KW-0812">Transmembrane</keyword>
<feature type="transmembrane region" description="Helical" evidence="1">
    <location>
        <begin position="117"/>
        <end position="134"/>
    </location>
</feature>
<evidence type="ECO:0000313" key="3">
    <source>
        <dbReference type="Proteomes" id="UP001165135"/>
    </source>
</evidence>
<evidence type="ECO:0008006" key="4">
    <source>
        <dbReference type="Google" id="ProtNLM"/>
    </source>
</evidence>
<sequence length="183" mass="19702">MSVTDPRTARSRPIRMTAARTGRTFAPAVWAVTRLSLGFVFFWAFADKLFGLGHGTPAKQAWIHGGHPTLGFLKFSAAGPFKGFYHSIAGAAWADWLFMLGLAGIGAALLLGIGMRVAAGAGVVMLVMMWSVVLPPDSNVFMDDHLIYALVVVGLALVGAGDTFGLGRWWGRTRLVQRFPVLK</sequence>
<dbReference type="AlphaFoldDB" id="A0A9W6RUY5"/>
<feature type="transmembrane region" description="Helical" evidence="1">
    <location>
        <begin position="146"/>
        <end position="170"/>
    </location>
</feature>
<dbReference type="RefSeq" id="WP_432705656.1">
    <property type="nucleotide sequence ID" value="NZ_BSTJ01000014.1"/>
</dbReference>
<keyword evidence="1" id="KW-1133">Transmembrane helix</keyword>
<feature type="transmembrane region" description="Helical" evidence="1">
    <location>
        <begin position="25"/>
        <end position="46"/>
    </location>
</feature>
<feature type="transmembrane region" description="Helical" evidence="1">
    <location>
        <begin position="84"/>
        <end position="110"/>
    </location>
</feature>
<dbReference type="EMBL" id="BSTJ01000014">
    <property type="protein sequence ID" value="GLY80365.1"/>
    <property type="molecule type" value="Genomic_DNA"/>
</dbReference>
<proteinExistence type="predicted"/>
<protein>
    <recommendedName>
        <fullName evidence="4">Thiosulfate dehydrogenase [quinone] large subunit</fullName>
    </recommendedName>
</protein>
<accession>A0A9W6RUY5</accession>
<evidence type="ECO:0000313" key="2">
    <source>
        <dbReference type="EMBL" id="GLY80365.1"/>
    </source>
</evidence>
<dbReference type="Proteomes" id="UP001165135">
    <property type="component" value="Unassembled WGS sequence"/>
</dbReference>
<gene>
    <name evidence="2" type="ORF">Airi01_086320</name>
</gene>
<keyword evidence="1" id="KW-0472">Membrane</keyword>
<organism evidence="2 3">
    <name type="scientific">Actinoallomurus iriomotensis</name>
    <dbReference type="NCBI Taxonomy" id="478107"/>
    <lineage>
        <taxon>Bacteria</taxon>
        <taxon>Bacillati</taxon>
        <taxon>Actinomycetota</taxon>
        <taxon>Actinomycetes</taxon>
        <taxon>Streptosporangiales</taxon>
        <taxon>Thermomonosporaceae</taxon>
        <taxon>Actinoallomurus</taxon>
    </lineage>
</organism>
<name>A0A9W6RUY5_9ACTN</name>
<comment type="caution">
    <text evidence="2">The sequence shown here is derived from an EMBL/GenBank/DDBJ whole genome shotgun (WGS) entry which is preliminary data.</text>
</comment>
<evidence type="ECO:0000256" key="1">
    <source>
        <dbReference type="SAM" id="Phobius"/>
    </source>
</evidence>